<dbReference type="HAMAP" id="MF_00379">
    <property type="entry name" value="GTPase_MnmE"/>
    <property type="match status" value="1"/>
</dbReference>
<keyword evidence="6 7" id="KW-0342">GTP-binding</keyword>
<dbReference type="PANTHER" id="PTHR42714:SF2">
    <property type="entry name" value="TRNA MODIFICATION GTPASE GTPBP3, MITOCHONDRIAL"/>
    <property type="match status" value="1"/>
</dbReference>
<feature type="binding site" evidence="7">
    <location>
        <position position="516"/>
    </location>
    <ligand>
        <name>(6S)-5-formyl-5,6,7,8-tetrahydrofolate</name>
        <dbReference type="ChEBI" id="CHEBI:57457"/>
    </ligand>
</feature>
<evidence type="ECO:0000313" key="10">
    <source>
        <dbReference type="EMBL" id="WHF51848.1"/>
    </source>
</evidence>
<dbReference type="InterPro" id="IPR025867">
    <property type="entry name" value="MnmE_helical"/>
</dbReference>
<keyword evidence="11" id="KW-1185">Reference proteome</keyword>
<keyword evidence="7" id="KW-0378">Hydrolase</keyword>
<comment type="subcellular location">
    <subcellularLocation>
        <location evidence="7">Cytoplasm</location>
    </subcellularLocation>
</comment>
<comment type="similarity">
    <text evidence="1 7 8">Belongs to the TRAFAC class TrmE-Era-EngA-EngB-Septin-like GTPase superfamily. TrmE GTPase family.</text>
</comment>
<feature type="binding site" evidence="7">
    <location>
        <begin position="419"/>
        <end position="421"/>
    </location>
    <ligand>
        <name>GTP</name>
        <dbReference type="ChEBI" id="CHEBI:37565"/>
    </ligand>
</feature>
<evidence type="ECO:0000259" key="9">
    <source>
        <dbReference type="PROSITE" id="PS51709"/>
    </source>
</evidence>
<keyword evidence="7" id="KW-0479">Metal-binding</keyword>
<feature type="binding site" evidence="7">
    <location>
        <position position="301"/>
    </location>
    <ligand>
        <name>K(+)</name>
        <dbReference type="ChEBI" id="CHEBI:29103"/>
    </ligand>
</feature>
<dbReference type="PANTHER" id="PTHR42714">
    <property type="entry name" value="TRNA MODIFICATION GTPASE GTPBP3"/>
    <property type="match status" value="1"/>
</dbReference>
<feature type="binding site" evidence="7">
    <location>
        <position position="305"/>
    </location>
    <ligand>
        <name>Mg(2+)</name>
        <dbReference type="ChEBI" id="CHEBI:18420"/>
    </ligand>
</feature>
<feature type="binding site" evidence="7">
    <location>
        <begin position="280"/>
        <end position="285"/>
    </location>
    <ligand>
        <name>GTP</name>
        <dbReference type="ChEBI" id="CHEBI:37565"/>
    </ligand>
</feature>
<comment type="caution">
    <text evidence="7">Lacks conserved residue(s) required for the propagation of feature annotation.</text>
</comment>
<evidence type="ECO:0000256" key="1">
    <source>
        <dbReference type="ARBA" id="ARBA00011043"/>
    </source>
</evidence>
<dbReference type="NCBIfam" id="TIGR00450">
    <property type="entry name" value="mnmE_trmE_thdF"/>
    <property type="match status" value="1"/>
</dbReference>
<dbReference type="SUPFAM" id="SSF116878">
    <property type="entry name" value="TrmE connector domain"/>
    <property type="match status" value="1"/>
</dbReference>
<dbReference type="SUPFAM" id="SSF52540">
    <property type="entry name" value="P-loop containing nucleoside triphosphate hydrolases"/>
    <property type="match status" value="1"/>
</dbReference>
<sequence length="516" mass="57351">MNQDTICAIATANGVGALGIIRLSGVDAVKIAQRTFKGKNLEEVPSHTVHYGYIVDGNSREARGKKKEERTKIIDDRPETEDVEQFIIQNESSVTHHQTSNTQHPTPNNTEEVIDEVMVSVFLAPKTFTTEDVVEISFHGSPHIAKKILEVLVKNGARLAKAGEFTMRAFMNGRIDLAQAESIADLIASENEASRKVALNQLKGGITNEISILRNDLLNFTSLIELELDFGEEDVEFADRTAMNKLLLNLRHKLSALIESFQYGNALKNGVEVAIIGKPNAGKSTLLNALLKEERAIVSEIAGTTRDTIEEVIHLKGTAFRFVDTAGLRETTDIIEKIGVTKAKEKIASAKVLLYLYDEQDSTTAEVIAFVKEFHRDDLKIVLVHNKVDLTNDEVPNEFDSTLNLELFPDYCDELLRISARDQTGIEAVKTVLIDYVENLKDQESNVIITNQRHYDALRKSLQSVLQVEEAVSSGIHTELLAYELRNALEQLGEISGEFTNDEVLGNIFSKFCIGK</sequence>
<dbReference type="InterPro" id="IPR027368">
    <property type="entry name" value="MnmE_dom2"/>
</dbReference>
<dbReference type="Pfam" id="PF10396">
    <property type="entry name" value="TrmE_N"/>
    <property type="match status" value="2"/>
</dbReference>
<evidence type="ECO:0000256" key="5">
    <source>
        <dbReference type="ARBA" id="ARBA00022958"/>
    </source>
</evidence>
<dbReference type="PROSITE" id="PS51709">
    <property type="entry name" value="G_TRME"/>
    <property type="match status" value="1"/>
</dbReference>
<organism evidence="10 11">
    <name type="scientific">Chryseobacterium gotjawalense</name>
    <dbReference type="NCBI Taxonomy" id="3042315"/>
    <lineage>
        <taxon>Bacteria</taxon>
        <taxon>Pseudomonadati</taxon>
        <taxon>Bacteroidota</taxon>
        <taxon>Flavobacteriia</taxon>
        <taxon>Flavobacteriales</taxon>
        <taxon>Weeksellaceae</taxon>
        <taxon>Chryseobacterium group</taxon>
        <taxon>Chryseobacterium</taxon>
    </lineage>
</organism>
<keyword evidence="5 7" id="KW-0630">Potassium</keyword>
<dbReference type="PRINTS" id="PR00449">
    <property type="entry name" value="RASTRNSFRMNG"/>
</dbReference>
<feature type="binding site" evidence="7">
    <location>
        <position position="304"/>
    </location>
    <ligand>
        <name>K(+)</name>
        <dbReference type="ChEBI" id="CHEBI:29103"/>
    </ligand>
</feature>
<feature type="binding site" evidence="7">
    <location>
        <position position="280"/>
    </location>
    <ligand>
        <name>K(+)</name>
        <dbReference type="ChEBI" id="CHEBI:29103"/>
    </ligand>
</feature>
<dbReference type="InterPro" id="IPR027266">
    <property type="entry name" value="TrmE/GcvT-like"/>
</dbReference>
<dbReference type="InterPro" id="IPR004520">
    <property type="entry name" value="GTPase_MnmE"/>
</dbReference>
<feature type="binding site" evidence="7">
    <location>
        <position position="299"/>
    </location>
    <ligand>
        <name>K(+)</name>
        <dbReference type="ChEBI" id="CHEBI:29103"/>
    </ligand>
</feature>
<name>A0ABY8RFA0_9FLAO</name>
<feature type="binding site" evidence="7">
    <location>
        <begin position="299"/>
        <end position="305"/>
    </location>
    <ligand>
        <name>GTP</name>
        <dbReference type="ChEBI" id="CHEBI:37565"/>
    </ligand>
</feature>
<dbReference type="Gene3D" id="3.40.50.300">
    <property type="entry name" value="P-loop containing nucleotide triphosphate hydrolases"/>
    <property type="match status" value="1"/>
</dbReference>
<evidence type="ECO:0000256" key="8">
    <source>
        <dbReference type="RuleBase" id="RU003313"/>
    </source>
</evidence>
<keyword evidence="2 7" id="KW-0819">tRNA processing</keyword>
<dbReference type="InterPro" id="IPR018948">
    <property type="entry name" value="GTP-bd_TrmE_N"/>
</dbReference>
<dbReference type="InterPro" id="IPR031168">
    <property type="entry name" value="G_TrmE"/>
</dbReference>
<evidence type="ECO:0000256" key="3">
    <source>
        <dbReference type="ARBA" id="ARBA00022741"/>
    </source>
</evidence>
<evidence type="ECO:0000313" key="11">
    <source>
        <dbReference type="Proteomes" id="UP001241656"/>
    </source>
</evidence>
<evidence type="ECO:0000256" key="7">
    <source>
        <dbReference type="HAMAP-Rule" id="MF_00379"/>
    </source>
</evidence>
<keyword evidence="7" id="KW-0963">Cytoplasm</keyword>
<evidence type="ECO:0000256" key="4">
    <source>
        <dbReference type="ARBA" id="ARBA00022842"/>
    </source>
</evidence>
<feature type="domain" description="TrmE-type G" evidence="9">
    <location>
        <begin position="270"/>
        <end position="438"/>
    </location>
</feature>
<dbReference type="RefSeq" id="WP_282905168.1">
    <property type="nucleotide sequence ID" value="NZ_CP124855.1"/>
</dbReference>
<keyword evidence="3 7" id="KW-0547">Nucleotide-binding</keyword>
<dbReference type="NCBIfam" id="TIGR00231">
    <property type="entry name" value="small_GTP"/>
    <property type="match status" value="1"/>
</dbReference>
<dbReference type="Pfam" id="PF12631">
    <property type="entry name" value="MnmE_helical"/>
    <property type="match status" value="1"/>
</dbReference>
<dbReference type="Proteomes" id="UP001241656">
    <property type="component" value="Chromosome"/>
</dbReference>
<evidence type="ECO:0000256" key="2">
    <source>
        <dbReference type="ARBA" id="ARBA00022694"/>
    </source>
</evidence>
<comment type="function">
    <text evidence="7">Exhibits a very high intrinsic GTPase hydrolysis rate. Involved in the addition of a carboxymethylaminomethyl (cmnm) group at the wobble position (U34) of certain tRNAs, forming tRNA-cmnm(5)s(2)U34.</text>
</comment>
<dbReference type="InterPro" id="IPR005225">
    <property type="entry name" value="Small_GTP-bd"/>
</dbReference>
<feature type="binding site" evidence="7">
    <location>
        <position position="135"/>
    </location>
    <ligand>
        <name>(6S)-5-formyl-5,6,7,8-tetrahydrofolate</name>
        <dbReference type="ChEBI" id="CHEBI:57457"/>
    </ligand>
</feature>
<dbReference type="CDD" id="cd04164">
    <property type="entry name" value="trmE"/>
    <property type="match status" value="1"/>
</dbReference>
<dbReference type="CDD" id="cd14858">
    <property type="entry name" value="TrmE_N"/>
    <property type="match status" value="1"/>
</dbReference>
<feature type="binding site" evidence="7">
    <location>
        <position position="22"/>
    </location>
    <ligand>
        <name>(6S)-5-formyl-5,6,7,8-tetrahydrofolate</name>
        <dbReference type="ChEBI" id="CHEBI:57457"/>
    </ligand>
</feature>
<feature type="binding site" evidence="7">
    <location>
        <position position="284"/>
    </location>
    <ligand>
        <name>Mg(2+)</name>
        <dbReference type="ChEBI" id="CHEBI:18420"/>
    </ligand>
</feature>
<accession>A0ABY8RFA0</accession>
<keyword evidence="4 7" id="KW-0460">Magnesium</keyword>
<proteinExistence type="inferred from homology"/>
<comment type="cofactor">
    <cofactor evidence="7">
        <name>K(+)</name>
        <dbReference type="ChEBI" id="CHEBI:29103"/>
    </cofactor>
    <text evidence="7">Binds 1 potassium ion per subunit.</text>
</comment>
<dbReference type="Gene3D" id="3.30.1360.120">
    <property type="entry name" value="Probable tRNA modification gtpase trme, domain 1"/>
    <property type="match status" value="1"/>
</dbReference>
<protein>
    <recommendedName>
        <fullName evidence="7">tRNA modification GTPase MnmE</fullName>
        <ecNumber evidence="7">3.6.-.-</ecNumber>
    </recommendedName>
</protein>
<dbReference type="Pfam" id="PF01926">
    <property type="entry name" value="MMR_HSR1"/>
    <property type="match status" value="1"/>
</dbReference>
<gene>
    <name evidence="7 10" type="primary">mnmE</name>
    <name evidence="7" type="synonym">trmE</name>
    <name evidence="10" type="ORF">QGN23_00885</name>
</gene>
<dbReference type="InterPro" id="IPR027417">
    <property type="entry name" value="P-loop_NTPase"/>
</dbReference>
<evidence type="ECO:0000256" key="6">
    <source>
        <dbReference type="ARBA" id="ARBA00023134"/>
    </source>
</evidence>
<dbReference type="InterPro" id="IPR006073">
    <property type="entry name" value="GTP-bd"/>
</dbReference>
<dbReference type="EC" id="3.6.-.-" evidence="7"/>
<feature type="binding site" evidence="7">
    <location>
        <position position="174"/>
    </location>
    <ligand>
        <name>(6S)-5-formyl-5,6,7,8-tetrahydrofolate</name>
        <dbReference type="ChEBI" id="CHEBI:57457"/>
    </ligand>
</feature>
<dbReference type="EMBL" id="CP124855">
    <property type="protein sequence ID" value="WHF51848.1"/>
    <property type="molecule type" value="Genomic_DNA"/>
</dbReference>
<feature type="binding site" evidence="7">
    <location>
        <begin position="324"/>
        <end position="327"/>
    </location>
    <ligand>
        <name>GTP</name>
        <dbReference type="ChEBI" id="CHEBI:37565"/>
    </ligand>
</feature>
<comment type="subunit">
    <text evidence="7">Homodimer. Heterotetramer of two MnmE and two MnmG subunits.</text>
</comment>
<dbReference type="Gene3D" id="1.20.120.430">
    <property type="entry name" value="tRNA modification GTPase MnmE domain 2"/>
    <property type="match status" value="1"/>
</dbReference>
<reference evidence="10 11" key="1">
    <citation type="submission" date="2023-05" db="EMBL/GenBank/DDBJ databases">
        <title>Genomic insight into Chryseobacterium sp. wdc7 isolated forest soil (Gotjawal).</title>
        <authorList>
            <person name="Park S.-J."/>
        </authorList>
    </citation>
    <scope>NUCLEOTIDE SEQUENCE [LARGE SCALE GENOMIC DNA]</scope>
    <source>
        <strain evidence="11">wdc7</strain>
    </source>
</reference>